<evidence type="ECO:0000259" key="1">
    <source>
        <dbReference type="PROSITE" id="PS50883"/>
    </source>
</evidence>
<dbReference type="InterPro" id="IPR050706">
    <property type="entry name" value="Cyclic-di-GMP_PDE-like"/>
</dbReference>
<dbReference type="SMART" id="SM00052">
    <property type="entry name" value="EAL"/>
    <property type="match status" value="1"/>
</dbReference>
<dbReference type="InterPro" id="IPR035919">
    <property type="entry name" value="EAL_sf"/>
</dbReference>
<protein>
    <submittedName>
        <fullName evidence="2">Bacteriophytochrome cph2</fullName>
    </submittedName>
</protein>
<dbReference type="RefSeq" id="WP_156325182.1">
    <property type="nucleotide sequence ID" value="NZ_BTHH01000029.1"/>
</dbReference>
<dbReference type="InterPro" id="IPR001633">
    <property type="entry name" value="EAL_dom"/>
</dbReference>
<gene>
    <name evidence="2" type="primary">cph2_3</name>
    <name evidence="2" type="ORF">ERS852478_02770</name>
</gene>
<sequence length="259" mass="29861">MSKKPPLQNLGFKWWEHVTAFFQPKYDMCTDRVIGAEALVRWEHPEKGLLPPGIFIPVLEKNGYIAKVDLYIYEETCIFLKKCMDEGIPLHPVSVNLSRVGFYNPNLFQTLCEIAERYQIPRKYLELEITETAYATDSEMIFSVVEKLRQGGFRILMDDFGSGYSSLNMLKEAPVDEIKLDMRFLSAADPYGRAEEILHMIITMGNHMKLSIIAEGVETEQQKVMLQGFGCNKAQGYFYARPMREAEYTELLKKEKAEN</sequence>
<reference evidence="2 3" key="1">
    <citation type="submission" date="2015-09" db="EMBL/GenBank/DDBJ databases">
        <authorList>
            <consortium name="Pathogen Informatics"/>
        </authorList>
    </citation>
    <scope>NUCLEOTIDE SEQUENCE [LARGE SCALE GENOMIC DNA]</scope>
    <source>
        <strain evidence="2 3">2789STDY5834863</strain>
    </source>
</reference>
<name>A0A174F0U5_9FIRM</name>
<dbReference type="Proteomes" id="UP000095431">
    <property type="component" value="Unassembled WGS sequence"/>
</dbReference>
<dbReference type="PANTHER" id="PTHR33121:SF79">
    <property type="entry name" value="CYCLIC DI-GMP PHOSPHODIESTERASE PDED-RELATED"/>
    <property type="match status" value="1"/>
</dbReference>
<dbReference type="EMBL" id="CYZN01000020">
    <property type="protein sequence ID" value="CUO42528.1"/>
    <property type="molecule type" value="Genomic_DNA"/>
</dbReference>
<dbReference type="GO" id="GO:0071111">
    <property type="term" value="F:cyclic-guanylate-specific phosphodiesterase activity"/>
    <property type="evidence" value="ECO:0007669"/>
    <property type="project" value="InterPro"/>
</dbReference>
<dbReference type="CDD" id="cd01948">
    <property type="entry name" value="EAL"/>
    <property type="match status" value="1"/>
</dbReference>
<dbReference type="SUPFAM" id="SSF141868">
    <property type="entry name" value="EAL domain-like"/>
    <property type="match status" value="1"/>
</dbReference>
<dbReference type="Gene3D" id="3.20.20.450">
    <property type="entry name" value="EAL domain"/>
    <property type="match status" value="1"/>
</dbReference>
<dbReference type="PROSITE" id="PS50883">
    <property type="entry name" value="EAL"/>
    <property type="match status" value="1"/>
</dbReference>
<accession>A0A174F0U5</accession>
<evidence type="ECO:0000313" key="3">
    <source>
        <dbReference type="Proteomes" id="UP000095431"/>
    </source>
</evidence>
<evidence type="ECO:0000313" key="2">
    <source>
        <dbReference type="EMBL" id="CUO42528.1"/>
    </source>
</evidence>
<organism evidence="2 3">
    <name type="scientific">Blautia wexlerae</name>
    <dbReference type="NCBI Taxonomy" id="418240"/>
    <lineage>
        <taxon>Bacteria</taxon>
        <taxon>Bacillati</taxon>
        <taxon>Bacillota</taxon>
        <taxon>Clostridia</taxon>
        <taxon>Lachnospirales</taxon>
        <taxon>Lachnospiraceae</taxon>
        <taxon>Blautia</taxon>
    </lineage>
</organism>
<feature type="domain" description="EAL" evidence="1">
    <location>
        <begin position="1"/>
        <end position="256"/>
    </location>
</feature>
<dbReference type="Pfam" id="PF00563">
    <property type="entry name" value="EAL"/>
    <property type="match status" value="1"/>
</dbReference>
<dbReference type="AlphaFoldDB" id="A0A174F0U5"/>
<proteinExistence type="predicted"/>
<dbReference type="PANTHER" id="PTHR33121">
    <property type="entry name" value="CYCLIC DI-GMP PHOSPHODIESTERASE PDEF"/>
    <property type="match status" value="1"/>
</dbReference>